<evidence type="ECO:0000313" key="4">
    <source>
        <dbReference type="RefSeq" id="XP_035672024.1"/>
    </source>
</evidence>
<dbReference type="AlphaFoldDB" id="A0A9J7KWU7"/>
<organism evidence="3 4">
    <name type="scientific">Branchiostoma floridae</name>
    <name type="common">Florida lancelet</name>
    <name type="synonym">Amphioxus</name>
    <dbReference type="NCBI Taxonomy" id="7739"/>
    <lineage>
        <taxon>Eukaryota</taxon>
        <taxon>Metazoa</taxon>
        <taxon>Chordata</taxon>
        <taxon>Cephalochordata</taxon>
        <taxon>Leptocardii</taxon>
        <taxon>Amphioxiformes</taxon>
        <taxon>Branchiostomatidae</taxon>
        <taxon>Branchiostoma</taxon>
    </lineage>
</organism>
<dbReference type="InterPro" id="IPR000477">
    <property type="entry name" value="RT_dom"/>
</dbReference>
<evidence type="ECO:0000259" key="1">
    <source>
        <dbReference type="Pfam" id="PF00078"/>
    </source>
</evidence>
<dbReference type="Gene3D" id="3.60.10.10">
    <property type="entry name" value="Endonuclease/exonuclease/phosphatase"/>
    <property type="match status" value="1"/>
</dbReference>
<reference evidence="3" key="1">
    <citation type="journal article" date="2020" name="Nat. Ecol. Evol.">
        <title>Deeply conserved synteny resolves early events in vertebrate evolution.</title>
        <authorList>
            <person name="Simakov O."/>
            <person name="Marletaz F."/>
            <person name="Yue J.X."/>
            <person name="O'Connell B."/>
            <person name="Jenkins J."/>
            <person name="Brandt A."/>
            <person name="Calef R."/>
            <person name="Tung C.H."/>
            <person name="Huang T.K."/>
            <person name="Schmutz J."/>
            <person name="Satoh N."/>
            <person name="Yu J.K."/>
            <person name="Putnam N.H."/>
            <person name="Green R.E."/>
            <person name="Rokhsar D.S."/>
        </authorList>
    </citation>
    <scope>NUCLEOTIDE SEQUENCE [LARGE SCALE GENOMIC DNA]</scope>
    <source>
        <strain evidence="3">S238N-H82</strain>
    </source>
</reference>
<keyword evidence="3" id="KW-1185">Reference proteome</keyword>
<reference evidence="4" key="2">
    <citation type="submission" date="2025-08" db="UniProtKB">
        <authorList>
            <consortium name="RefSeq"/>
        </authorList>
    </citation>
    <scope>IDENTIFICATION</scope>
    <source>
        <strain evidence="4">S238N-H82</strain>
        <tissue evidence="4">Testes</tissue>
    </source>
</reference>
<dbReference type="GeneID" id="118413014"/>
<dbReference type="RefSeq" id="XP_035672024.1">
    <property type="nucleotide sequence ID" value="XM_035816131.1"/>
</dbReference>
<dbReference type="OMA" id="NTESLAC"/>
<sequence length="626" mass="71623">MQDSDESDRPQRRTALVARELAKLDIDIAAISEVRFAEQGSLTEHGAGYTLYWSGKGRDERRLSGVGFMIKNSIANKLQNLPVGHSDRLMSLRLPLQDNQSVTLISVYAPTLQADPATKETFYTELRSLLANVNEADKILVLGDFNARVGRDHEVWPGALGRHGVGNCNDNGRLLLELCAERGLSITNTLFQQKARFKTTWRHPRSKHWHLLDYILVRQRDIADVLHTRVMPSADCYTDHRMVRARLRFSIKPPVKRKGPQMKRLQVDRLHGLKEKFQDKLSERLNRDEDKWQTEDPENQWQQLKTVLQETAAEVVGNSSRKNRDWFDENDSSIDALLQTKRSCYQRTLSKPDDPPTKAAYREACNTLQRKLREMQNKWWTDMAEKIQYFADTGNARAFYEALRAIYGPTHRIQAPLRSSDGMKLLTDKAAVLHRWTEHYGDLFGDKRRVEDESIRKIPQHEVRTELDNPPTQEEVKKAISKLKCHKAPGVDGIPAEVYKLGGDALLERLTGLFATCWERGVVPQDLRDAVIVSLYKNKGEKSDCSNYRGVTLLSIAGKILARVVLDRLIPTIAEENLPESQCGFRANRGTADMIFVMRQIQEKCREQNMGLYAVFVDLTKAFDNE</sequence>
<dbReference type="Pfam" id="PF00078">
    <property type="entry name" value="RVT_1"/>
    <property type="match status" value="1"/>
</dbReference>
<dbReference type="Proteomes" id="UP000001554">
    <property type="component" value="Chromosome 4"/>
</dbReference>
<dbReference type="GO" id="GO:0003824">
    <property type="term" value="F:catalytic activity"/>
    <property type="evidence" value="ECO:0007669"/>
    <property type="project" value="InterPro"/>
</dbReference>
<dbReference type="Pfam" id="PF03372">
    <property type="entry name" value="Exo_endo_phos"/>
    <property type="match status" value="1"/>
</dbReference>
<protein>
    <submittedName>
        <fullName evidence="4">Uncharacterized protein LOC118413014</fullName>
    </submittedName>
</protein>
<accession>A0A9J7KWU7</accession>
<gene>
    <name evidence="4" type="primary">LOC118413014</name>
</gene>
<dbReference type="CDD" id="cd09076">
    <property type="entry name" value="L1-EN"/>
    <property type="match status" value="1"/>
</dbReference>
<feature type="domain" description="Reverse transcriptase" evidence="1">
    <location>
        <begin position="542"/>
        <end position="625"/>
    </location>
</feature>
<evidence type="ECO:0000313" key="3">
    <source>
        <dbReference type="Proteomes" id="UP000001554"/>
    </source>
</evidence>
<dbReference type="InterPro" id="IPR005135">
    <property type="entry name" value="Endo/exonuclease/phosphatase"/>
</dbReference>
<dbReference type="PANTHER" id="PTHR19446">
    <property type="entry name" value="REVERSE TRANSCRIPTASES"/>
    <property type="match status" value="1"/>
</dbReference>
<proteinExistence type="predicted"/>
<dbReference type="InterPro" id="IPR036691">
    <property type="entry name" value="Endo/exonu/phosph_ase_sf"/>
</dbReference>
<feature type="domain" description="Endonuclease/exonuclease/phosphatase" evidence="2">
    <location>
        <begin position="8"/>
        <end position="222"/>
    </location>
</feature>
<dbReference type="CDD" id="cd01650">
    <property type="entry name" value="RT_nLTR_like"/>
    <property type="match status" value="1"/>
</dbReference>
<dbReference type="SUPFAM" id="SSF56219">
    <property type="entry name" value="DNase I-like"/>
    <property type="match status" value="1"/>
</dbReference>
<evidence type="ECO:0000259" key="2">
    <source>
        <dbReference type="Pfam" id="PF03372"/>
    </source>
</evidence>
<dbReference type="KEGG" id="bfo:118413014"/>
<dbReference type="OrthoDB" id="6139000at2759"/>
<name>A0A9J7KWU7_BRAFL</name>